<dbReference type="RefSeq" id="WP_211912168.1">
    <property type="nucleotide sequence ID" value="NZ_CP036498.1"/>
</dbReference>
<protein>
    <submittedName>
        <fullName evidence="2">Uncharacterized protein</fullName>
    </submittedName>
</protein>
<accession>A0ABX8A4L9</accession>
<gene>
    <name evidence="2" type="ORF">RPMA_07135</name>
</gene>
<dbReference type="Proteomes" id="UP000682843">
    <property type="component" value="Chromosome"/>
</dbReference>
<organism evidence="2 3">
    <name type="scientific">Tardiphaga alba</name>
    <dbReference type="NCBI Taxonomy" id="340268"/>
    <lineage>
        <taxon>Bacteria</taxon>
        <taxon>Pseudomonadati</taxon>
        <taxon>Pseudomonadota</taxon>
        <taxon>Alphaproteobacteria</taxon>
        <taxon>Hyphomicrobiales</taxon>
        <taxon>Nitrobacteraceae</taxon>
        <taxon>Tardiphaga</taxon>
    </lineage>
</organism>
<evidence type="ECO:0000256" key="1">
    <source>
        <dbReference type="SAM" id="SignalP"/>
    </source>
</evidence>
<keyword evidence="1" id="KW-0732">Signal</keyword>
<proteinExistence type="predicted"/>
<reference evidence="2 3" key="1">
    <citation type="submission" date="2019-02" db="EMBL/GenBank/DDBJ databases">
        <title>Emended description of the genus Rhodopseudomonas and description of Rhodopseudomonas albus sp. nov., a non-phototrophic, heavy-metal-tolerant bacterium isolated from garden soil.</title>
        <authorList>
            <person name="Bao Z."/>
            <person name="Cao W.W."/>
            <person name="Sato Y."/>
            <person name="Nishizawa T."/>
            <person name="Zhao J."/>
            <person name="Guo Y."/>
            <person name="Ohta H."/>
        </authorList>
    </citation>
    <scope>NUCLEOTIDE SEQUENCE [LARGE SCALE GENOMIC DNA]</scope>
    <source>
        <strain evidence="2 3">SK50-23</strain>
    </source>
</reference>
<keyword evidence="3" id="KW-1185">Reference proteome</keyword>
<evidence type="ECO:0000313" key="2">
    <source>
        <dbReference type="EMBL" id="QUS38633.1"/>
    </source>
</evidence>
<evidence type="ECO:0000313" key="3">
    <source>
        <dbReference type="Proteomes" id="UP000682843"/>
    </source>
</evidence>
<dbReference type="EMBL" id="CP036498">
    <property type="protein sequence ID" value="QUS38633.1"/>
    <property type="molecule type" value="Genomic_DNA"/>
</dbReference>
<name>A0ABX8A4L9_9BRAD</name>
<sequence length="168" mass="18766">MMISKLHCITVVGTILGATIAFAQGKQDIRGFRPGMTFAEAGEFVRKNNVSCVNFSREVIPYGVKCDDMTLWFSPELDDTPLIAIYTELRTNSSVEEVVKSISEQFSKPAVAVPEDRSTGPGYEWQLDGGKVLRFTPSRRGLHLVDAELADKADQERYRRSRVPVPKL</sequence>
<feature type="chain" id="PRO_5047270670" evidence="1">
    <location>
        <begin position="24"/>
        <end position="168"/>
    </location>
</feature>
<feature type="signal peptide" evidence="1">
    <location>
        <begin position="1"/>
        <end position="23"/>
    </location>
</feature>